<dbReference type="EMBL" id="JAINUF010000004">
    <property type="protein sequence ID" value="KAJ8364979.1"/>
    <property type="molecule type" value="Genomic_DNA"/>
</dbReference>
<organism evidence="2 3">
    <name type="scientific">Synaphobranchus kaupii</name>
    <name type="common">Kaup's arrowtooth eel</name>
    <dbReference type="NCBI Taxonomy" id="118154"/>
    <lineage>
        <taxon>Eukaryota</taxon>
        <taxon>Metazoa</taxon>
        <taxon>Chordata</taxon>
        <taxon>Craniata</taxon>
        <taxon>Vertebrata</taxon>
        <taxon>Euteleostomi</taxon>
        <taxon>Actinopterygii</taxon>
        <taxon>Neopterygii</taxon>
        <taxon>Teleostei</taxon>
        <taxon>Anguilliformes</taxon>
        <taxon>Synaphobranchidae</taxon>
        <taxon>Synaphobranchus</taxon>
    </lineage>
</organism>
<comment type="caution">
    <text evidence="2">The sequence shown here is derived from an EMBL/GenBank/DDBJ whole genome shotgun (WGS) entry which is preliminary data.</text>
</comment>
<evidence type="ECO:0000256" key="1">
    <source>
        <dbReference type="SAM" id="MobiDB-lite"/>
    </source>
</evidence>
<feature type="compositionally biased region" description="Pro residues" evidence="1">
    <location>
        <begin position="170"/>
        <end position="183"/>
    </location>
</feature>
<gene>
    <name evidence="2" type="ORF">SKAU_G00138100</name>
</gene>
<protein>
    <submittedName>
        <fullName evidence="2">Uncharacterized protein</fullName>
    </submittedName>
</protein>
<reference evidence="2" key="1">
    <citation type="journal article" date="2023" name="Science">
        <title>Genome structures resolve the early diversification of teleost fishes.</title>
        <authorList>
            <person name="Parey E."/>
            <person name="Louis A."/>
            <person name="Montfort J."/>
            <person name="Bouchez O."/>
            <person name="Roques C."/>
            <person name="Iampietro C."/>
            <person name="Lluch J."/>
            <person name="Castinel A."/>
            <person name="Donnadieu C."/>
            <person name="Desvignes T."/>
            <person name="Floi Bucao C."/>
            <person name="Jouanno E."/>
            <person name="Wen M."/>
            <person name="Mejri S."/>
            <person name="Dirks R."/>
            <person name="Jansen H."/>
            <person name="Henkel C."/>
            <person name="Chen W.J."/>
            <person name="Zahm M."/>
            <person name="Cabau C."/>
            <person name="Klopp C."/>
            <person name="Thompson A.W."/>
            <person name="Robinson-Rechavi M."/>
            <person name="Braasch I."/>
            <person name="Lecointre G."/>
            <person name="Bobe J."/>
            <person name="Postlethwait J.H."/>
            <person name="Berthelot C."/>
            <person name="Roest Crollius H."/>
            <person name="Guiguen Y."/>
        </authorList>
    </citation>
    <scope>NUCLEOTIDE SEQUENCE</scope>
    <source>
        <strain evidence="2">WJC10195</strain>
    </source>
</reference>
<sequence length="278" mass="28722">MPPLTSPPGCDACRRLTHKIAELEGRISVLHQIKDDELLLDSLIAAGPGTVARNVTGGEFDATVPWNRPNSIAVYPDAAPVQSDNRWTLQGARPKAAASSTPSRVETWSVVGRGKHGGKRSVYLPPPQDVLLENKFDILGEQDFPSLAGQSQPSLPPVQHGSQLTVARRSPPPAVRRAGPPPGSGSSPGQVGGAGASAHALGQGGGHENSGGLAAAGSIGTRDPLGRAMGVRHPAGHLDRVAELWPLVPPQGEAAGLRPLVPPWESQAAKICPSAALT</sequence>
<accession>A0A9Q1FS54</accession>
<keyword evidence="3" id="KW-1185">Reference proteome</keyword>
<proteinExistence type="predicted"/>
<dbReference type="OrthoDB" id="8963990at2759"/>
<evidence type="ECO:0000313" key="2">
    <source>
        <dbReference type="EMBL" id="KAJ8364979.1"/>
    </source>
</evidence>
<name>A0A9Q1FS54_SYNKA</name>
<feature type="region of interest" description="Disordered" evidence="1">
    <location>
        <begin position="94"/>
        <end position="126"/>
    </location>
</feature>
<dbReference type="AlphaFoldDB" id="A0A9Q1FS54"/>
<evidence type="ECO:0000313" key="3">
    <source>
        <dbReference type="Proteomes" id="UP001152622"/>
    </source>
</evidence>
<feature type="region of interest" description="Disordered" evidence="1">
    <location>
        <begin position="144"/>
        <end position="218"/>
    </location>
</feature>
<dbReference type="Proteomes" id="UP001152622">
    <property type="component" value="Chromosome 4"/>
</dbReference>